<dbReference type="SUPFAM" id="SSF55486">
    <property type="entry name" value="Metalloproteases ('zincins'), catalytic domain"/>
    <property type="match status" value="1"/>
</dbReference>
<protein>
    <recommendedName>
        <fullName evidence="4">Peptidase M1 membrane alanine aminopeptidase domain-containing protein</fullName>
    </recommendedName>
</protein>
<dbReference type="Proteomes" id="UP001164459">
    <property type="component" value="Chromosome"/>
</dbReference>
<evidence type="ECO:0000256" key="1">
    <source>
        <dbReference type="SAM" id="MobiDB-lite"/>
    </source>
</evidence>
<dbReference type="EMBL" id="CP114040">
    <property type="protein sequence ID" value="WAS90772.1"/>
    <property type="molecule type" value="Genomic_DNA"/>
</dbReference>
<feature type="compositionally biased region" description="Low complexity" evidence="1">
    <location>
        <begin position="18"/>
        <end position="60"/>
    </location>
</feature>
<feature type="compositionally biased region" description="Pro residues" evidence="1">
    <location>
        <begin position="61"/>
        <end position="73"/>
    </location>
</feature>
<dbReference type="Gene3D" id="1.10.390.10">
    <property type="entry name" value="Neutral Protease Domain 2"/>
    <property type="match status" value="1"/>
</dbReference>
<accession>A0ABY7GUZ0</accession>
<dbReference type="RefSeq" id="WP_269033099.1">
    <property type="nucleotide sequence ID" value="NZ_CP114040.1"/>
</dbReference>
<sequence length="497" mass="53848">MTVCAAALVASACQGELAAPDTDGSTTSTTSATTETTTQGEAETTTEQPTTTGDVPDTTGEPPPSCEALPGAPPPVEVADVLIVPIDVTRVDAELRFDAAAGEAVGRATLEFRSGPVEGLPAFDLRQPIDRAVLDGVELPANGIVPFNPPSEVTMLAINRKLAPCGEHRLELEYHLDEPFEEDARSFVWVEDAVAWGTHLGDYFGGRFTEKWVPGSLIHDVHDLELEIVVEGGAPHELVANAPVTAIADNHWTIAFPEITSMTPLVQLCPSASVLRDEFPADAIDVLVWRCELWPGSADDVTAFADELVPALQFATEELGPYPHGDRFLAVVLSHDGGSMEYPGGTVTRLEAVRHEVFHNWIARSVRPLTQRDAWFDEAWTTWAIEDGFEAPPLSPDHPPITLAGDNLWTRITPFPSYETGPQLLSTIAAEVGLAELRALLREFYQAHAGQAVTTEQLERFLDCRIDGGRVRALFHRFVHGQDGDPPPLAPERCDSP</sequence>
<evidence type="ECO:0000313" key="3">
    <source>
        <dbReference type="Proteomes" id="UP001164459"/>
    </source>
</evidence>
<organism evidence="2 3">
    <name type="scientific">Nannocystis punicea</name>
    <dbReference type="NCBI Taxonomy" id="2995304"/>
    <lineage>
        <taxon>Bacteria</taxon>
        <taxon>Pseudomonadati</taxon>
        <taxon>Myxococcota</taxon>
        <taxon>Polyangia</taxon>
        <taxon>Nannocystales</taxon>
        <taxon>Nannocystaceae</taxon>
        <taxon>Nannocystis</taxon>
    </lineage>
</organism>
<dbReference type="InterPro" id="IPR027268">
    <property type="entry name" value="Peptidase_M4/M1_CTD_sf"/>
</dbReference>
<proteinExistence type="predicted"/>
<feature type="region of interest" description="Disordered" evidence="1">
    <location>
        <begin position="18"/>
        <end position="73"/>
    </location>
</feature>
<keyword evidence="3" id="KW-1185">Reference proteome</keyword>
<reference evidence="2" key="1">
    <citation type="submission" date="2022-11" db="EMBL/GenBank/DDBJ databases">
        <title>Minimal conservation of predation-associated metabolite biosynthetic gene clusters underscores biosynthetic potential of Myxococcota including descriptions for ten novel species: Archangium lansinium sp. nov., Myxococcus landrumus sp. nov., Nannocystis bai.</title>
        <authorList>
            <person name="Ahearne A."/>
            <person name="Stevens C."/>
            <person name="Dowd S."/>
        </authorList>
    </citation>
    <scope>NUCLEOTIDE SEQUENCE</scope>
    <source>
        <strain evidence="2">Fl3</strain>
    </source>
</reference>
<evidence type="ECO:0000313" key="2">
    <source>
        <dbReference type="EMBL" id="WAS90772.1"/>
    </source>
</evidence>
<evidence type="ECO:0008006" key="4">
    <source>
        <dbReference type="Google" id="ProtNLM"/>
    </source>
</evidence>
<gene>
    <name evidence="2" type="ORF">O0S08_31680</name>
</gene>
<name>A0ABY7GUZ0_9BACT</name>